<gene>
    <name evidence="1" type="ORF">LCMAC201_01900</name>
</gene>
<protein>
    <submittedName>
        <fullName evidence="1">Uncharacterized protein</fullName>
    </submittedName>
</protein>
<name>A0A481YVR7_9VIRU</name>
<organism evidence="1">
    <name type="scientific">Marseillevirus LCMAC201</name>
    <dbReference type="NCBI Taxonomy" id="2506605"/>
    <lineage>
        <taxon>Viruses</taxon>
        <taxon>Varidnaviria</taxon>
        <taxon>Bamfordvirae</taxon>
        <taxon>Nucleocytoviricota</taxon>
        <taxon>Megaviricetes</taxon>
        <taxon>Pimascovirales</taxon>
        <taxon>Pimascovirales incertae sedis</taxon>
        <taxon>Marseilleviridae</taxon>
    </lineage>
</organism>
<dbReference type="EMBL" id="MK500347">
    <property type="protein sequence ID" value="QBK87288.1"/>
    <property type="molecule type" value="Genomic_DNA"/>
</dbReference>
<accession>A0A481YVR7</accession>
<evidence type="ECO:0000313" key="1">
    <source>
        <dbReference type="EMBL" id="QBK87288.1"/>
    </source>
</evidence>
<proteinExistence type="predicted"/>
<reference evidence="1" key="1">
    <citation type="journal article" date="2019" name="MBio">
        <title>Virus Genomes from Deep Sea Sediments Expand the Ocean Megavirome and Support Independent Origins of Viral Gigantism.</title>
        <authorList>
            <person name="Backstrom D."/>
            <person name="Yutin N."/>
            <person name="Jorgensen S.L."/>
            <person name="Dharamshi J."/>
            <person name="Homa F."/>
            <person name="Zaremba-Niedwiedzka K."/>
            <person name="Spang A."/>
            <person name="Wolf Y.I."/>
            <person name="Koonin E.V."/>
            <person name="Ettema T.J."/>
        </authorList>
    </citation>
    <scope>NUCLEOTIDE SEQUENCE</scope>
</reference>
<sequence>MTRKSKKLCNDTDQEYQDALQNPDAVIQYNCDGSYNIEYEVSSPTQNQKEYYNDHSIIYNIYHQLTEYSSQQGLPFLDSGDINNLYNLIHEFIPDTR</sequence>